<dbReference type="PROSITE" id="PS50071">
    <property type="entry name" value="HOMEOBOX_2"/>
    <property type="match status" value="1"/>
</dbReference>
<feature type="region of interest" description="Disordered" evidence="4">
    <location>
        <begin position="1"/>
        <end position="111"/>
    </location>
</feature>
<feature type="compositionally biased region" description="Basic and acidic residues" evidence="4">
    <location>
        <begin position="98"/>
        <end position="108"/>
    </location>
</feature>
<dbReference type="CDD" id="cd00086">
    <property type="entry name" value="homeodomain"/>
    <property type="match status" value="1"/>
</dbReference>
<evidence type="ECO:0000259" key="5">
    <source>
        <dbReference type="PROSITE" id="PS50071"/>
    </source>
</evidence>
<comment type="subcellular location">
    <subcellularLocation>
        <location evidence="1 2 3">Nucleus</location>
    </subcellularLocation>
</comment>
<feature type="compositionally biased region" description="Basic and acidic residues" evidence="4">
    <location>
        <begin position="323"/>
        <end position="340"/>
    </location>
</feature>
<evidence type="ECO:0000256" key="1">
    <source>
        <dbReference type="ARBA" id="ARBA00004123"/>
    </source>
</evidence>
<dbReference type="InterPro" id="IPR051775">
    <property type="entry name" value="Homeobox_domain"/>
</dbReference>
<proteinExistence type="predicted"/>
<evidence type="ECO:0000256" key="2">
    <source>
        <dbReference type="PROSITE-ProRule" id="PRU00108"/>
    </source>
</evidence>
<keyword evidence="2 3" id="KW-0238">DNA-binding</keyword>
<accession>A0A167MPP7</accession>
<feature type="domain" description="Homeobox" evidence="5">
    <location>
        <begin position="33"/>
        <end position="93"/>
    </location>
</feature>
<keyword evidence="7" id="KW-1185">Reference proteome</keyword>
<dbReference type="GO" id="GO:0005634">
    <property type="term" value="C:nucleus"/>
    <property type="evidence" value="ECO:0007669"/>
    <property type="project" value="UniProtKB-SubCell"/>
</dbReference>
<dbReference type="InParanoid" id="A0A167MPP7"/>
<dbReference type="PANTHER" id="PTHR24323">
    <property type="entry name" value="CEH-10 HOMEODOMAIN-CONTAINING HOMOLOG"/>
    <property type="match status" value="1"/>
</dbReference>
<keyword evidence="2 3" id="KW-0371">Homeobox</keyword>
<dbReference type="VEuPathDB" id="FungiDB:PHYBLDRAFT_145857"/>
<sequence length="340" mass="38170">MDANSKEQTDGEHNQEHANTNSSTSTSDDEEFQTEIKHRHRFSTSELELLEELYRRHPRPSSSEKKAMAAKLDTTPGRVQVWLQNRRAKERKAQSSQEHGRSPKRDSGYPHVLPVRTTLATNDPDLLYSNTSTVPLSHQSPTVTVDSSKHTATATTATATATTVSATASGRITTSDSGSSMSMSDREAFFINSRSSHNNHNLHNLHNHHNYRNHQHHHHHHHHPSQNINPNLNPNTNPNPNQYSSETFPAYQHFMDSSGSHPPIFTSHRPDIGIVTSMHPSVFRQQGQMWPFPTLHPHEHNGPGLISSYPSSHQINESVQEARNTHSHDQASDKGKNSIC</sequence>
<gene>
    <name evidence="6" type="ORF">PHYBLDRAFT_145857</name>
</gene>
<feature type="region of interest" description="Disordered" evidence="4">
    <location>
        <begin position="316"/>
        <end position="340"/>
    </location>
</feature>
<organism evidence="6 7">
    <name type="scientific">Phycomyces blakesleeanus (strain ATCC 8743b / DSM 1359 / FGSC 10004 / NBRC 33097 / NRRL 1555)</name>
    <dbReference type="NCBI Taxonomy" id="763407"/>
    <lineage>
        <taxon>Eukaryota</taxon>
        <taxon>Fungi</taxon>
        <taxon>Fungi incertae sedis</taxon>
        <taxon>Mucoromycota</taxon>
        <taxon>Mucoromycotina</taxon>
        <taxon>Mucoromycetes</taxon>
        <taxon>Mucorales</taxon>
        <taxon>Phycomycetaceae</taxon>
        <taxon>Phycomyces</taxon>
    </lineage>
</organism>
<dbReference type="SUPFAM" id="SSF46689">
    <property type="entry name" value="Homeodomain-like"/>
    <property type="match status" value="1"/>
</dbReference>
<evidence type="ECO:0000313" key="6">
    <source>
        <dbReference type="EMBL" id="OAD73466.1"/>
    </source>
</evidence>
<dbReference type="Gene3D" id="1.10.10.60">
    <property type="entry name" value="Homeodomain-like"/>
    <property type="match status" value="1"/>
</dbReference>
<dbReference type="SMART" id="SM00389">
    <property type="entry name" value="HOX"/>
    <property type="match status" value="1"/>
</dbReference>
<evidence type="ECO:0000256" key="4">
    <source>
        <dbReference type="SAM" id="MobiDB-lite"/>
    </source>
</evidence>
<dbReference type="EMBL" id="KV440981">
    <property type="protein sequence ID" value="OAD73466.1"/>
    <property type="molecule type" value="Genomic_DNA"/>
</dbReference>
<name>A0A167MPP7_PHYB8</name>
<feature type="compositionally biased region" description="Basic residues" evidence="4">
    <location>
        <begin position="213"/>
        <end position="224"/>
    </location>
</feature>
<dbReference type="GO" id="GO:0000976">
    <property type="term" value="F:transcription cis-regulatory region binding"/>
    <property type="evidence" value="ECO:0007669"/>
    <property type="project" value="TreeGrafter"/>
</dbReference>
<dbReference type="PANTHER" id="PTHR24323:SF7">
    <property type="entry name" value="HOMEOBOX DOMAIN-CONTAINING PROTEIN"/>
    <property type="match status" value="1"/>
</dbReference>
<evidence type="ECO:0000313" key="7">
    <source>
        <dbReference type="Proteomes" id="UP000077315"/>
    </source>
</evidence>
<feature type="compositionally biased region" description="Low complexity" evidence="4">
    <location>
        <begin position="225"/>
        <end position="241"/>
    </location>
</feature>
<dbReference type="Proteomes" id="UP000077315">
    <property type="component" value="Unassembled WGS sequence"/>
</dbReference>
<keyword evidence="2 3" id="KW-0539">Nucleus</keyword>
<feature type="DNA-binding region" description="Homeobox" evidence="2">
    <location>
        <begin position="35"/>
        <end position="94"/>
    </location>
</feature>
<feature type="region of interest" description="Disordered" evidence="4">
    <location>
        <begin position="213"/>
        <end position="246"/>
    </location>
</feature>
<dbReference type="RefSeq" id="XP_018291506.1">
    <property type="nucleotide sequence ID" value="XM_018431546.1"/>
</dbReference>
<protein>
    <submittedName>
        <fullName evidence="6">Homeodomain-like DNA binding domain-containing transcription factor</fullName>
    </submittedName>
</protein>
<dbReference type="InterPro" id="IPR001356">
    <property type="entry name" value="HD"/>
</dbReference>
<dbReference type="OrthoDB" id="6159439at2759"/>
<dbReference type="STRING" id="763407.A0A167MPP7"/>
<dbReference type="AlphaFoldDB" id="A0A167MPP7"/>
<dbReference type="GO" id="GO:0006355">
    <property type="term" value="P:regulation of DNA-templated transcription"/>
    <property type="evidence" value="ECO:0007669"/>
    <property type="project" value="TreeGrafter"/>
</dbReference>
<evidence type="ECO:0000256" key="3">
    <source>
        <dbReference type="RuleBase" id="RU000682"/>
    </source>
</evidence>
<feature type="compositionally biased region" description="Basic and acidic residues" evidence="4">
    <location>
        <begin position="1"/>
        <end position="16"/>
    </location>
</feature>
<dbReference type="InterPro" id="IPR009057">
    <property type="entry name" value="Homeodomain-like_sf"/>
</dbReference>
<dbReference type="GeneID" id="28992452"/>
<dbReference type="Pfam" id="PF00046">
    <property type="entry name" value="Homeodomain"/>
    <property type="match status" value="1"/>
</dbReference>
<reference evidence="7" key="1">
    <citation type="submission" date="2015-06" db="EMBL/GenBank/DDBJ databases">
        <title>Expansion of signal transduction pathways in fungi by whole-genome duplication.</title>
        <authorList>
            <consortium name="DOE Joint Genome Institute"/>
            <person name="Corrochano L.M."/>
            <person name="Kuo A."/>
            <person name="Marcet-Houben M."/>
            <person name="Polaino S."/>
            <person name="Salamov A."/>
            <person name="Villalobos J.M."/>
            <person name="Alvarez M.I."/>
            <person name="Avalos J."/>
            <person name="Benito E.P."/>
            <person name="Benoit I."/>
            <person name="Burger G."/>
            <person name="Camino L.P."/>
            <person name="Canovas D."/>
            <person name="Cerda-Olmedo E."/>
            <person name="Cheng J.-F."/>
            <person name="Dominguez A."/>
            <person name="Elias M."/>
            <person name="Eslava A.P."/>
            <person name="Glaser F."/>
            <person name="Grimwood J."/>
            <person name="Gutierrez G."/>
            <person name="Heitman J."/>
            <person name="Henrissat B."/>
            <person name="Iturriaga E.A."/>
            <person name="Lang B.F."/>
            <person name="Lavin J.L."/>
            <person name="Lee S."/>
            <person name="Li W."/>
            <person name="Lindquist E."/>
            <person name="Lopez-Garcia S."/>
            <person name="Luque E.M."/>
            <person name="Marcos A.T."/>
            <person name="Martin J."/>
            <person name="McCluskey K."/>
            <person name="Medina H.R."/>
            <person name="Miralles-Duran A."/>
            <person name="Miyazaki A."/>
            <person name="Munoz-Torres E."/>
            <person name="Oguiza J.A."/>
            <person name="Ohm R."/>
            <person name="Olmedo M."/>
            <person name="Orejas M."/>
            <person name="Ortiz-Castellanos L."/>
            <person name="Pisabarro A.G."/>
            <person name="Rodriguez-Romero J."/>
            <person name="Ruiz-Herrera J."/>
            <person name="Ruiz-Vazquez R."/>
            <person name="Sanz C."/>
            <person name="Schackwitz W."/>
            <person name="Schmutz J."/>
            <person name="Shahriari M."/>
            <person name="Shelest E."/>
            <person name="Silva-Franco F."/>
            <person name="Soanes D."/>
            <person name="Syed K."/>
            <person name="Tagua V.G."/>
            <person name="Talbot N.J."/>
            <person name="Thon M."/>
            <person name="De vries R.P."/>
            <person name="Wiebenga A."/>
            <person name="Yadav J.S."/>
            <person name="Braun E.L."/>
            <person name="Baker S."/>
            <person name="Garre V."/>
            <person name="Horwitz B."/>
            <person name="Torres-Martinez S."/>
            <person name="Idnurm A."/>
            <person name="Herrera-Estrella A."/>
            <person name="Gabaldon T."/>
            <person name="Grigoriev I.V."/>
        </authorList>
    </citation>
    <scope>NUCLEOTIDE SEQUENCE [LARGE SCALE GENOMIC DNA]</scope>
    <source>
        <strain evidence="7">NRRL 1555(-)</strain>
    </source>
</reference>